<organism evidence="2 3">
    <name type="scientific">Pseudoalteromonas obscura</name>
    <dbReference type="NCBI Taxonomy" id="3048491"/>
    <lineage>
        <taxon>Bacteria</taxon>
        <taxon>Pseudomonadati</taxon>
        <taxon>Pseudomonadota</taxon>
        <taxon>Gammaproteobacteria</taxon>
        <taxon>Alteromonadales</taxon>
        <taxon>Pseudoalteromonadaceae</taxon>
        <taxon>Pseudoalteromonas</taxon>
    </lineage>
</organism>
<keyword evidence="3" id="KW-1185">Reference proteome</keyword>
<feature type="coiled-coil region" evidence="1">
    <location>
        <begin position="131"/>
        <end position="158"/>
    </location>
</feature>
<accession>A0ABT7EQN9</accession>
<proteinExistence type="predicted"/>
<name>A0ABT7EQN9_9GAMM</name>
<dbReference type="EMBL" id="JASJUT010000010">
    <property type="protein sequence ID" value="MDK2597313.1"/>
    <property type="molecule type" value="Genomic_DNA"/>
</dbReference>
<evidence type="ECO:0000313" key="2">
    <source>
        <dbReference type="EMBL" id="MDK2597313.1"/>
    </source>
</evidence>
<evidence type="ECO:0000256" key="1">
    <source>
        <dbReference type="SAM" id="Coils"/>
    </source>
</evidence>
<gene>
    <name evidence="2" type="ORF">QNM18_19850</name>
</gene>
<dbReference type="PROSITE" id="PS51257">
    <property type="entry name" value="PROKAR_LIPOPROTEIN"/>
    <property type="match status" value="1"/>
</dbReference>
<comment type="caution">
    <text evidence="2">The sequence shown here is derived from an EMBL/GenBank/DDBJ whole genome shotgun (WGS) entry which is preliminary data.</text>
</comment>
<keyword evidence="1" id="KW-0175">Coiled coil</keyword>
<evidence type="ECO:0000313" key="3">
    <source>
        <dbReference type="Proteomes" id="UP001231915"/>
    </source>
</evidence>
<dbReference type="Pfam" id="PF19795">
    <property type="entry name" value="DUF6279"/>
    <property type="match status" value="1"/>
</dbReference>
<keyword evidence="2" id="KW-0449">Lipoprotein</keyword>
<dbReference type="Proteomes" id="UP001231915">
    <property type="component" value="Unassembled WGS sequence"/>
</dbReference>
<reference evidence="2 3" key="1">
    <citation type="submission" date="2023-05" db="EMBL/GenBank/DDBJ databases">
        <title>Pseudoalteromonas ardens sp. nov., Pseudoalteromonas obscura sp. nov., and Pseudoalteromonas umbrosa sp. nov., isolated from the coral Montipora capitata.</title>
        <authorList>
            <person name="Thomas E.M."/>
            <person name="Smith E.M."/>
            <person name="Papke E."/>
            <person name="Shlafstein M.D."/>
            <person name="Oline D.K."/>
            <person name="Videau P."/>
            <person name="Saw J.H."/>
            <person name="Strangman W.K."/>
            <person name="Ushijima B."/>
        </authorList>
    </citation>
    <scope>NUCLEOTIDE SEQUENCE [LARGE SCALE GENOMIC DNA]</scope>
    <source>
        <strain evidence="2 3">P94</strain>
    </source>
</reference>
<protein>
    <submittedName>
        <fullName evidence="2">DUF6279 family lipoprotein</fullName>
    </submittedName>
</protein>
<sequence>MSKIVTVLLLILSLTACMYETIYKNADRLVLNKLEDFVTLTRSQEEVFLKGFHQLQLRHQAHYLPMYSSWLKTIEADWLTMDKKQIFKLSQQVRGHWYDLIQDAGPVLVPLLVSLDQKQRKQLISNIKGEMGKYKSRNERIENSLERFEDALGKLNIQQKAMISRHYDNVAFYREVQVLHNQKRLSKIEALLQRRLLTEAEMEELTRYIVNSPNDLPAHIEQQRVQRIVNQIDLLISLRSTLSTDQQAAFVDYLKDLEYILAEFNGAKL</sequence>